<evidence type="ECO:0000313" key="9">
    <source>
        <dbReference type="Proteomes" id="UP000653127"/>
    </source>
</evidence>
<dbReference type="InterPro" id="IPR029028">
    <property type="entry name" value="Alpha/beta_knot_MTases"/>
</dbReference>
<keyword evidence="5 7" id="KW-0949">S-adenosyl-L-methionine</keyword>
<sequence>MLNVQIICVGKLKERYLSDGCSEYLKRLGAFCRIQVIEVDEERLPDRPSPAQIAAGIEREGRRIAAKLPQGAYTVPLCIEGTMLDSPGLARAIDRAAVEGKSCIAFLIGGSFGLWEPLKQSAPLRLSMSRMTFPHQLARMMLLEQVYRAFQINSNGKYHK</sequence>
<dbReference type="Proteomes" id="UP000653127">
    <property type="component" value="Unassembled WGS sequence"/>
</dbReference>
<feature type="binding site" evidence="7">
    <location>
        <begin position="128"/>
        <end position="133"/>
    </location>
    <ligand>
        <name>S-adenosyl-L-methionine</name>
        <dbReference type="ChEBI" id="CHEBI:59789"/>
    </ligand>
</feature>
<dbReference type="Gene3D" id="3.40.1280.10">
    <property type="match status" value="1"/>
</dbReference>
<dbReference type="PANTHER" id="PTHR33603:SF1">
    <property type="entry name" value="RIBOSOMAL RNA LARGE SUBUNIT METHYLTRANSFERASE H"/>
    <property type="match status" value="1"/>
</dbReference>
<dbReference type="GO" id="GO:0070038">
    <property type="term" value="F:rRNA (pseudouridine-N3-)-methyltransferase activity"/>
    <property type="evidence" value="ECO:0007669"/>
    <property type="project" value="UniProtKB-UniRule"/>
</dbReference>
<dbReference type="EMBL" id="JACRST010000021">
    <property type="protein sequence ID" value="MBC8547465.1"/>
    <property type="molecule type" value="Genomic_DNA"/>
</dbReference>
<comment type="caution">
    <text evidence="8">The sequence shown here is derived from an EMBL/GenBank/DDBJ whole genome shotgun (WGS) entry which is preliminary data.</text>
</comment>
<keyword evidence="9" id="KW-1185">Reference proteome</keyword>
<dbReference type="PANTHER" id="PTHR33603">
    <property type="entry name" value="METHYLTRANSFERASE"/>
    <property type="match status" value="1"/>
</dbReference>
<evidence type="ECO:0000256" key="1">
    <source>
        <dbReference type="ARBA" id="ARBA00022490"/>
    </source>
</evidence>
<evidence type="ECO:0000256" key="5">
    <source>
        <dbReference type="ARBA" id="ARBA00022691"/>
    </source>
</evidence>
<dbReference type="InterPro" id="IPR003742">
    <property type="entry name" value="RlmH-like"/>
</dbReference>
<dbReference type="InterPro" id="IPR029026">
    <property type="entry name" value="tRNA_m1G_MTases_N"/>
</dbReference>
<keyword evidence="2 7" id="KW-0698">rRNA processing</keyword>
<dbReference type="NCBIfam" id="NF000985">
    <property type="entry name" value="PRK00103.1-3"/>
    <property type="match status" value="1"/>
</dbReference>
<gene>
    <name evidence="7 8" type="primary">rlmH</name>
    <name evidence="8" type="ORF">H8711_11070</name>
</gene>
<comment type="subcellular location">
    <subcellularLocation>
        <location evidence="7">Cytoplasm</location>
    </subcellularLocation>
</comment>
<protein>
    <recommendedName>
        <fullName evidence="7">Ribosomal RNA large subunit methyltransferase H</fullName>
        <ecNumber evidence="7">2.1.1.177</ecNumber>
    </recommendedName>
    <alternativeName>
        <fullName evidence="7">23S rRNA (pseudouridine1915-N3)-methyltransferase</fullName>
    </alternativeName>
    <alternativeName>
        <fullName evidence="7">23S rRNA m3Psi1915 methyltransferase</fullName>
    </alternativeName>
    <alternativeName>
        <fullName evidence="7">rRNA (pseudouridine-N3-)-methyltransferase RlmH</fullName>
    </alternativeName>
</protein>
<evidence type="ECO:0000313" key="8">
    <source>
        <dbReference type="EMBL" id="MBC8547465.1"/>
    </source>
</evidence>
<feature type="binding site" evidence="7">
    <location>
        <position position="109"/>
    </location>
    <ligand>
        <name>S-adenosyl-L-methionine</name>
        <dbReference type="ChEBI" id="CHEBI:59789"/>
    </ligand>
</feature>
<dbReference type="PIRSF" id="PIRSF004505">
    <property type="entry name" value="MT_bac"/>
    <property type="match status" value="1"/>
</dbReference>
<evidence type="ECO:0000256" key="6">
    <source>
        <dbReference type="ARBA" id="ARBA00038303"/>
    </source>
</evidence>
<organism evidence="8 9">
    <name type="scientific">Ligaoa zhengdingensis</name>
    <dbReference type="NCBI Taxonomy" id="2763658"/>
    <lineage>
        <taxon>Bacteria</taxon>
        <taxon>Bacillati</taxon>
        <taxon>Bacillota</taxon>
        <taxon>Clostridia</taxon>
        <taxon>Eubacteriales</taxon>
        <taxon>Oscillospiraceae</taxon>
        <taxon>Ligaoa</taxon>
    </lineage>
</organism>
<reference evidence="8" key="1">
    <citation type="submission" date="2020-08" db="EMBL/GenBank/DDBJ databases">
        <title>Genome public.</title>
        <authorList>
            <person name="Liu C."/>
            <person name="Sun Q."/>
        </authorList>
    </citation>
    <scope>NUCLEOTIDE SEQUENCE</scope>
    <source>
        <strain evidence="8">NSJ-31</strain>
    </source>
</reference>
<comment type="similarity">
    <text evidence="6 7">Belongs to the RNA methyltransferase RlmH family.</text>
</comment>
<dbReference type="EC" id="2.1.1.177" evidence="7"/>
<evidence type="ECO:0000256" key="2">
    <source>
        <dbReference type="ARBA" id="ARBA00022552"/>
    </source>
</evidence>
<dbReference type="GO" id="GO:0005737">
    <property type="term" value="C:cytoplasm"/>
    <property type="evidence" value="ECO:0007669"/>
    <property type="project" value="UniProtKB-SubCell"/>
</dbReference>
<comment type="subunit">
    <text evidence="7">Homodimer.</text>
</comment>
<proteinExistence type="inferred from homology"/>
<keyword evidence="1 7" id="KW-0963">Cytoplasm</keyword>
<dbReference type="Pfam" id="PF02590">
    <property type="entry name" value="SPOUT_MTase"/>
    <property type="match status" value="1"/>
</dbReference>
<feature type="binding site" evidence="7">
    <location>
        <position position="77"/>
    </location>
    <ligand>
        <name>S-adenosyl-L-methionine</name>
        <dbReference type="ChEBI" id="CHEBI:59789"/>
    </ligand>
</feature>
<evidence type="ECO:0000256" key="7">
    <source>
        <dbReference type="HAMAP-Rule" id="MF_00658"/>
    </source>
</evidence>
<name>A0A926DY92_9FIRM</name>
<dbReference type="CDD" id="cd18081">
    <property type="entry name" value="RlmH-like"/>
    <property type="match status" value="1"/>
</dbReference>
<dbReference type="HAMAP" id="MF_00658">
    <property type="entry name" value="23SrRNA_methyltr_H"/>
    <property type="match status" value="1"/>
</dbReference>
<dbReference type="AlphaFoldDB" id="A0A926DY92"/>
<keyword evidence="3 7" id="KW-0489">Methyltransferase</keyword>
<dbReference type="RefSeq" id="WP_249283508.1">
    <property type="nucleotide sequence ID" value="NZ_JACRST010000021.1"/>
</dbReference>
<keyword evidence="4 7" id="KW-0808">Transferase</keyword>
<evidence type="ECO:0000256" key="3">
    <source>
        <dbReference type="ARBA" id="ARBA00022603"/>
    </source>
</evidence>
<comment type="function">
    <text evidence="7">Specifically methylates the pseudouridine at position 1915 (m3Psi1915) in 23S rRNA.</text>
</comment>
<dbReference type="SUPFAM" id="SSF75217">
    <property type="entry name" value="alpha/beta knot"/>
    <property type="match status" value="1"/>
</dbReference>
<accession>A0A926DY92</accession>
<comment type="catalytic activity">
    <reaction evidence="7">
        <text>pseudouridine(1915) in 23S rRNA + S-adenosyl-L-methionine = N(3)-methylpseudouridine(1915) in 23S rRNA + S-adenosyl-L-homocysteine + H(+)</text>
        <dbReference type="Rhea" id="RHEA:42752"/>
        <dbReference type="Rhea" id="RHEA-COMP:10221"/>
        <dbReference type="Rhea" id="RHEA-COMP:10222"/>
        <dbReference type="ChEBI" id="CHEBI:15378"/>
        <dbReference type="ChEBI" id="CHEBI:57856"/>
        <dbReference type="ChEBI" id="CHEBI:59789"/>
        <dbReference type="ChEBI" id="CHEBI:65314"/>
        <dbReference type="ChEBI" id="CHEBI:74486"/>
        <dbReference type="EC" id="2.1.1.177"/>
    </reaction>
</comment>
<evidence type="ECO:0000256" key="4">
    <source>
        <dbReference type="ARBA" id="ARBA00022679"/>
    </source>
</evidence>